<comment type="caution">
    <text evidence="1">The sequence shown here is derived from an EMBL/GenBank/DDBJ whole genome shotgun (WGS) entry which is preliminary data.</text>
</comment>
<proteinExistence type="predicted"/>
<evidence type="ECO:0000313" key="2">
    <source>
        <dbReference type="Proteomes" id="UP001457282"/>
    </source>
</evidence>
<evidence type="ECO:0000313" key="1">
    <source>
        <dbReference type="EMBL" id="KAK9920006.1"/>
    </source>
</evidence>
<sequence>MNWAVAHYSIVDQVQWIVDRLLKECRNALVAVRVSIPIVDGVDPAESDEVDAGAEPVVGGGRRRLVSGHGVRIGSLGLDALLLLRFLRLHRLTFSRARSVAEIGVQLPAISRGGESDESQKC</sequence>
<reference evidence="1 2" key="1">
    <citation type="journal article" date="2023" name="G3 (Bethesda)">
        <title>A chromosome-length genome assembly and annotation of blackberry (Rubus argutus, cv. 'Hillquist').</title>
        <authorList>
            <person name="Bruna T."/>
            <person name="Aryal R."/>
            <person name="Dudchenko O."/>
            <person name="Sargent D.J."/>
            <person name="Mead D."/>
            <person name="Buti M."/>
            <person name="Cavallini A."/>
            <person name="Hytonen T."/>
            <person name="Andres J."/>
            <person name="Pham M."/>
            <person name="Weisz D."/>
            <person name="Mascagni F."/>
            <person name="Usai G."/>
            <person name="Natali L."/>
            <person name="Bassil N."/>
            <person name="Fernandez G.E."/>
            <person name="Lomsadze A."/>
            <person name="Armour M."/>
            <person name="Olukolu B."/>
            <person name="Poorten T."/>
            <person name="Britton C."/>
            <person name="Davik J."/>
            <person name="Ashrafi H."/>
            <person name="Aiden E.L."/>
            <person name="Borodovsky M."/>
            <person name="Worthington M."/>
        </authorList>
    </citation>
    <scope>NUCLEOTIDE SEQUENCE [LARGE SCALE GENOMIC DNA]</scope>
    <source>
        <strain evidence="1">PI 553951</strain>
    </source>
</reference>
<dbReference type="AlphaFoldDB" id="A0AAW1W826"/>
<protein>
    <submittedName>
        <fullName evidence="1">Uncharacterized protein</fullName>
    </submittedName>
</protein>
<keyword evidence="2" id="KW-1185">Reference proteome</keyword>
<gene>
    <name evidence="1" type="ORF">M0R45_028574</name>
</gene>
<dbReference type="Proteomes" id="UP001457282">
    <property type="component" value="Unassembled WGS sequence"/>
</dbReference>
<organism evidence="1 2">
    <name type="scientific">Rubus argutus</name>
    <name type="common">Southern blackberry</name>
    <dbReference type="NCBI Taxonomy" id="59490"/>
    <lineage>
        <taxon>Eukaryota</taxon>
        <taxon>Viridiplantae</taxon>
        <taxon>Streptophyta</taxon>
        <taxon>Embryophyta</taxon>
        <taxon>Tracheophyta</taxon>
        <taxon>Spermatophyta</taxon>
        <taxon>Magnoliopsida</taxon>
        <taxon>eudicotyledons</taxon>
        <taxon>Gunneridae</taxon>
        <taxon>Pentapetalae</taxon>
        <taxon>rosids</taxon>
        <taxon>fabids</taxon>
        <taxon>Rosales</taxon>
        <taxon>Rosaceae</taxon>
        <taxon>Rosoideae</taxon>
        <taxon>Rosoideae incertae sedis</taxon>
        <taxon>Rubus</taxon>
    </lineage>
</organism>
<name>A0AAW1W826_RUBAR</name>
<dbReference type="EMBL" id="JBEDUW010000006">
    <property type="protein sequence ID" value="KAK9920006.1"/>
    <property type="molecule type" value="Genomic_DNA"/>
</dbReference>
<accession>A0AAW1W826</accession>